<organism evidence="7">
    <name type="scientific">marine sediment metagenome</name>
    <dbReference type="NCBI Taxonomy" id="412755"/>
    <lineage>
        <taxon>unclassified sequences</taxon>
        <taxon>metagenomes</taxon>
        <taxon>ecological metagenomes</taxon>
    </lineage>
</organism>
<proteinExistence type="inferred from homology"/>
<comment type="similarity">
    <text evidence="1">Belongs to the NDK family.</text>
</comment>
<dbReference type="InterPro" id="IPR036850">
    <property type="entry name" value="NDK-like_dom_sf"/>
</dbReference>
<dbReference type="PANTHER" id="PTHR46161">
    <property type="entry name" value="NUCLEOSIDE DIPHOSPHATE KINASE"/>
    <property type="match status" value="1"/>
</dbReference>
<accession>X1Q922</accession>
<sequence>MAKGLTDEIVARIERAGLKIVSMRRMRLDRGLAEELYSVHRGKDFFGRLVEHVLSGEVVVMLV</sequence>
<dbReference type="EMBL" id="BARV01042366">
    <property type="protein sequence ID" value="GAI47525.1"/>
    <property type="molecule type" value="Genomic_DNA"/>
</dbReference>
<evidence type="ECO:0000313" key="7">
    <source>
        <dbReference type="EMBL" id="GAI47525.1"/>
    </source>
</evidence>
<evidence type="ECO:0000256" key="2">
    <source>
        <dbReference type="ARBA" id="ARBA00022679"/>
    </source>
</evidence>
<evidence type="ECO:0000256" key="1">
    <source>
        <dbReference type="ARBA" id="ARBA00008142"/>
    </source>
</evidence>
<evidence type="ECO:0000256" key="5">
    <source>
        <dbReference type="ARBA" id="ARBA00022840"/>
    </source>
</evidence>
<dbReference type="GO" id="GO:0005524">
    <property type="term" value="F:ATP binding"/>
    <property type="evidence" value="ECO:0007669"/>
    <property type="project" value="UniProtKB-KW"/>
</dbReference>
<keyword evidence="5" id="KW-0067">ATP-binding</keyword>
<dbReference type="PANTHER" id="PTHR46161:SF3">
    <property type="entry name" value="NUCLEOSIDE DIPHOSPHATE KINASE DDB_G0292928-RELATED"/>
    <property type="match status" value="1"/>
</dbReference>
<dbReference type="Pfam" id="PF00334">
    <property type="entry name" value="NDK"/>
    <property type="match status" value="1"/>
</dbReference>
<dbReference type="SUPFAM" id="SSF54919">
    <property type="entry name" value="Nucleoside diphosphate kinase, NDK"/>
    <property type="match status" value="1"/>
</dbReference>
<keyword evidence="2" id="KW-0808">Transferase</keyword>
<keyword evidence="3" id="KW-0547">Nucleotide-binding</keyword>
<dbReference type="SMART" id="SM00562">
    <property type="entry name" value="NDK"/>
    <property type="match status" value="1"/>
</dbReference>
<keyword evidence="4" id="KW-0418">Kinase</keyword>
<dbReference type="AlphaFoldDB" id="X1Q922"/>
<evidence type="ECO:0000256" key="4">
    <source>
        <dbReference type="ARBA" id="ARBA00022777"/>
    </source>
</evidence>
<dbReference type="PROSITE" id="PS51374">
    <property type="entry name" value="NDPK_LIKE"/>
    <property type="match status" value="1"/>
</dbReference>
<protein>
    <recommendedName>
        <fullName evidence="6">Nucleoside diphosphate kinase-like domain-containing protein</fullName>
    </recommendedName>
</protein>
<gene>
    <name evidence="7" type="ORF">S06H3_63745</name>
</gene>
<feature type="non-terminal residue" evidence="7">
    <location>
        <position position="63"/>
    </location>
</feature>
<evidence type="ECO:0000256" key="3">
    <source>
        <dbReference type="ARBA" id="ARBA00022741"/>
    </source>
</evidence>
<name>X1Q922_9ZZZZ</name>
<comment type="caution">
    <text evidence="7">The sequence shown here is derived from an EMBL/GenBank/DDBJ whole genome shotgun (WGS) entry which is preliminary data.</text>
</comment>
<dbReference type="GO" id="GO:0016301">
    <property type="term" value="F:kinase activity"/>
    <property type="evidence" value="ECO:0007669"/>
    <property type="project" value="UniProtKB-KW"/>
</dbReference>
<dbReference type="Gene3D" id="3.30.70.141">
    <property type="entry name" value="Nucleoside diphosphate kinase-like domain"/>
    <property type="match status" value="1"/>
</dbReference>
<feature type="domain" description="Nucleoside diphosphate kinase-like" evidence="6">
    <location>
        <begin position="1"/>
        <end position="63"/>
    </location>
</feature>
<dbReference type="InterPro" id="IPR034907">
    <property type="entry name" value="NDK-like_dom"/>
</dbReference>
<evidence type="ECO:0000259" key="6">
    <source>
        <dbReference type="SMART" id="SM00562"/>
    </source>
</evidence>
<reference evidence="7" key="1">
    <citation type="journal article" date="2014" name="Front. Microbiol.">
        <title>High frequency of phylogenetically diverse reductive dehalogenase-homologous genes in deep subseafloor sedimentary metagenomes.</title>
        <authorList>
            <person name="Kawai M."/>
            <person name="Futagami T."/>
            <person name="Toyoda A."/>
            <person name="Takaki Y."/>
            <person name="Nishi S."/>
            <person name="Hori S."/>
            <person name="Arai W."/>
            <person name="Tsubouchi T."/>
            <person name="Morono Y."/>
            <person name="Uchiyama I."/>
            <person name="Ito T."/>
            <person name="Fujiyama A."/>
            <person name="Inagaki F."/>
            <person name="Takami H."/>
        </authorList>
    </citation>
    <scope>NUCLEOTIDE SEQUENCE</scope>
    <source>
        <strain evidence="7">Expedition CK06-06</strain>
    </source>
</reference>